<organism evidence="4 5">
    <name type="scientific">Sulfoacidibacillus thermotolerans</name>
    <name type="common">Acidibacillus sulfuroxidans</name>
    <dbReference type="NCBI Taxonomy" id="1765684"/>
    <lineage>
        <taxon>Bacteria</taxon>
        <taxon>Bacillati</taxon>
        <taxon>Bacillota</taxon>
        <taxon>Bacilli</taxon>
        <taxon>Bacillales</taxon>
        <taxon>Alicyclobacillaceae</taxon>
        <taxon>Sulfoacidibacillus</taxon>
    </lineage>
</organism>
<accession>A0A2U3D9F7</accession>
<proteinExistence type="predicted"/>
<keyword evidence="2" id="KW-0129">CBS domain</keyword>
<name>A0A2U3D9F7_SULT2</name>
<dbReference type="SUPFAM" id="SSF54631">
    <property type="entry name" value="CBS-domain pair"/>
    <property type="match status" value="1"/>
</dbReference>
<dbReference type="PROSITE" id="PS51371">
    <property type="entry name" value="CBS"/>
    <property type="match status" value="2"/>
</dbReference>
<feature type="domain" description="CBS" evidence="3">
    <location>
        <begin position="72"/>
        <end position="129"/>
    </location>
</feature>
<dbReference type="InterPro" id="IPR000644">
    <property type="entry name" value="CBS_dom"/>
</dbReference>
<feature type="domain" description="CBS" evidence="3">
    <location>
        <begin position="7"/>
        <end position="63"/>
    </location>
</feature>
<dbReference type="SMART" id="SM00116">
    <property type="entry name" value="CBS"/>
    <property type="match status" value="2"/>
</dbReference>
<keyword evidence="5" id="KW-1185">Reference proteome</keyword>
<evidence type="ECO:0000256" key="2">
    <source>
        <dbReference type="PROSITE-ProRule" id="PRU00703"/>
    </source>
</evidence>
<dbReference type="CDD" id="cd04622">
    <property type="entry name" value="CBS_pair_HRP1_like"/>
    <property type="match status" value="1"/>
</dbReference>
<protein>
    <submittedName>
        <fullName evidence="4">CBS domain-containing protein</fullName>
    </submittedName>
</protein>
<dbReference type="InterPro" id="IPR051462">
    <property type="entry name" value="CBS_domain-containing"/>
</dbReference>
<dbReference type="PANTHER" id="PTHR48108:SF34">
    <property type="entry name" value="CBS DOMAIN-CONTAINING PROTEIN YHCV"/>
    <property type="match status" value="1"/>
</dbReference>
<gene>
    <name evidence="4" type="ORF">BM613_05735</name>
</gene>
<evidence type="ECO:0000256" key="1">
    <source>
        <dbReference type="ARBA" id="ARBA00022737"/>
    </source>
</evidence>
<reference evidence="4 5" key="1">
    <citation type="submission" date="2016-11" db="EMBL/GenBank/DDBJ databases">
        <title>Comparative genomics of Acidibacillus ferroxidans species.</title>
        <authorList>
            <person name="Oliveira G."/>
            <person name="Nunes G."/>
            <person name="Oliveira R."/>
            <person name="Araujo F."/>
            <person name="Salim A."/>
            <person name="Scholte L."/>
            <person name="Morais D."/>
            <person name="Nancucheo I."/>
            <person name="Johnson D.B."/>
            <person name="Grail B."/>
            <person name="Bittencourt J."/>
            <person name="Valadares R."/>
        </authorList>
    </citation>
    <scope>NUCLEOTIDE SEQUENCE [LARGE SCALE GENOMIC DNA]</scope>
    <source>
        <strain evidence="4 5">Y002</strain>
    </source>
</reference>
<dbReference type="EMBL" id="MPDK01000007">
    <property type="protein sequence ID" value="PWI57917.1"/>
    <property type="molecule type" value="Genomic_DNA"/>
</dbReference>
<dbReference type="Gene3D" id="3.10.580.10">
    <property type="entry name" value="CBS-domain"/>
    <property type="match status" value="1"/>
</dbReference>
<sequence>MLIRDLMTTNVQTCSESTSLTEVAKQMASQNVGSIPVVQNGKLVGIVTDRDIVTKCIAKNLDCNSTTASSCMTRNPVTVSPETDAHEAARLMSKEQIRRLPVVENGKLVGICALGDLAVVDIHVNEAGEALSGISEQTQVH</sequence>
<dbReference type="RefSeq" id="WP_181362915.1">
    <property type="nucleotide sequence ID" value="NZ_MPDK01000007.1"/>
</dbReference>
<evidence type="ECO:0000313" key="5">
    <source>
        <dbReference type="Proteomes" id="UP000245380"/>
    </source>
</evidence>
<dbReference type="PANTHER" id="PTHR48108">
    <property type="entry name" value="CBS DOMAIN-CONTAINING PROTEIN CBSX2, CHLOROPLASTIC"/>
    <property type="match status" value="1"/>
</dbReference>
<keyword evidence="1" id="KW-0677">Repeat</keyword>
<dbReference type="AlphaFoldDB" id="A0A2U3D9F7"/>
<dbReference type="Pfam" id="PF00571">
    <property type="entry name" value="CBS"/>
    <property type="match status" value="2"/>
</dbReference>
<dbReference type="InterPro" id="IPR046342">
    <property type="entry name" value="CBS_dom_sf"/>
</dbReference>
<evidence type="ECO:0000259" key="3">
    <source>
        <dbReference type="PROSITE" id="PS51371"/>
    </source>
</evidence>
<dbReference type="Proteomes" id="UP000245380">
    <property type="component" value="Unassembled WGS sequence"/>
</dbReference>
<evidence type="ECO:0000313" key="4">
    <source>
        <dbReference type="EMBL" id="PWI57917.1"/>
    </source>
</evidence>
<comment type="caution">
    <text evidence="4">The sequence shown here is derived from an EMBL/GenBank/DDBJ whole genome shotgun (WGS) entry which is preliminary data.</text>
</comment>